<evidence type="ECO:0000256" key="4">
    <source>
        <dbReference type="ARBA" id="ARBA00022679"/>
    </source>
</evidence>
<sequence length="389" mass="42239">MTQTTIIFTETGGPVAQAIRNRNWSRSALGPAENWPEPLRQAVQMMIDAPLPQFLTWQEGAAGKEAAVLFNDAFSTSFGHEAQMLGQTPERLWGADWGTVAQLTRGALDGRAAQLEDAALHVRRSDAPGIAFFTVAVSPLRGTAGRIDGTVGTLVPTTVRVTAEQQARLRNRELLHRIKNIFAIVTVIVQQSCRGAATVEAVRDQLSRRLRTLDQAQRLLMLEDIESACIHDVVHQSLAPFRQGRNRITLSGPRHPIGGRQVLALALALNELAANATKYGALSRESGRIDLRWRLDSPAQHLRLVWRESGGPPVAPPAEQGFGSFLIRQSLAAEFGGTVELAFLPDGLRCELRAGAFPGHRSAEPAPAADIRPDAQPPDPQSLRRTGAT</sequence>
<proteinExistence type="predicted"/>
<dbReference type="InterPro" id="IPR036890">
    <property type="entry name" value="HATPase_C_sf"/>
</dbReference>
<comment type="caution">
    <text evidence="10">The sequence shown here is derived from an EMBL/GenBank/DDBJ whole genome shotgun (WGS) entry which is preliminary data.</text>
</comment>
<name>A0ABW2UKK7_9RHOB</name>
<keyword evidence="6 10" id="KW-0418">Kinase</keyword>
<dbReference type="Pfam" id="PF07536">
    <property type="entry name" value="HWE_HK"/>
    <property type="match status" value="1"/>
</dbReference>
<comment type="catalytic activity">
    <reaction evidence="1">
        <text>ATP + protein L-histidine = ADP + protein N-phospho-L-histidine.</text>
        <dbReference type="EC" id="2.7.13.3"/>
    </reaction>
</comment>
<accession>A0ABW2UKK7</accession>
<gene>
    <name evidence="10" type="ORF">ACFQXB_11115</name>
</gene>
<organism evidence="10 11">
    <name type="scientific">Plastorhodobacter daqingensis</name>
    <dbReference type="NCBI Taxonomy" id="1387281"/>
    <lineage>
        <taxon>Bacteria</taxon>
        <taxon>Pseudomonadati</taxon>
        <taxon>Pseudomonadota</taxon>
        <taxon>Alphaproteobacteria</taxon>
        <taxon>Rhodobacterales</taxon>
        <taxon>Paracoccaceae</taxon>
        <taxon>Plastorhodobacter</taxon>
    </lineage>
</organism>
<evidence type="ECO:0000256" key="8">
    <source>
        <dbReference type="SAM" id="MobiDB-lite"/>
    </source>
</evidence>
<evidence type="ECO:0000256" key="3">
    <source>
        <dbReference type="ARBA" id="ARBA00022553"/>
    </source>
</evidence>
<keyword evidence="5" id="KW-0547">Nucleotide-binding</keyword>
<keyword evidence="11" id="KW-1185">Reference proteome</keyword>
<keyword evidence="7" id="KW-0067">ATP-binding</keyword>
<dbReference type="Proteomes" id="UP001596516">
    <property type="component" value="Unassembled WGS sequence"/>
</dbReference>
<dbReference type="SMART" id="SM00911">
    <property type="entry name" value="HWE_HK"/>
    <property type="match status" value="1"/>
</dbReference>
<dbReference type="Gene3D" id="3.30.565.10">
    <property type="entry name" value="Histidine kinase-like ATPase, C-terminal domain"/>
    <property type="match status" value="1"/>
</dbReference>
<evidence type="ECO:0000256" key="1">
    <source>
        <dbReference type="ARBA" id="ARBA00000085"/>
    </source>
</evidence>
<protein>
    <recommendedName>
        <fullName evidence="2">histidine kinase</fullName>
        <ecNumber evidence="2">2.7.13.3</ecNumber>
    </recommendedName>
</protein>
<evidence type="ECO:0000256" key="6">
    <source>
        <dbReference type="ARBA" id="ARBA00022777"/>
    </source>
</evidence>
<evidence type="ECO:0000313" key="11">
    <source>
        <dbReference type="Proteomes" id="UP001596516"/>
    </source>
</evidence>
<dbReference type="RefSeq" id="WP_377403373.1">
    <property type="nucleotide sequence ID" value="NZ_JBHTFQ010000005.1"/>
</dbReference>
<feature type="domain" description="Signal transduction histidine kinase HWE region" evidence="9">
    <location>
        <begin position="173"/>
        <end position="254"/>
    </location>
</feature>
<dbReference type="InterPro" id="IPR011102">
    <property type="entry name" value="Sig_transdc_His_kinase_HWE"/>
</dbReference>
<dbReference type="Gene3D" id="3.30.450.20">
    <property type="entry name" value="PAS domain"/>
    <property type="match status" value="1"/>
</dbReference>
<dbReference type="EC" id="2.7.13.3" evidence="2"/>
<dbReference type="PANTHER" id="PTHR41523:SF7">
    <property type="entry name" value="HISTIDINE KINASE"/>
    <property type="match status" value="1"/>
</dbReference>
<evidence type="ECO:0000259" key="9">
    <source>
        <dbReference type="SMART" id="SM00911"/>
    </source>
</evidence>
<evidence type="ECO:0000256" key="7">
    <source>
        <dbReference type="ARBA" id="ARBA00022840"/>
    </source>
</evidence>
<evidence type="ECO:0000256" key="2">
    <source>
        <dbReference type="ARBA" id="ARBA00012438"/>
    </source>
</evidence>
<dbReference type="PANTHER" id="PTHR41523">
    <property type="entry name" value="TWO-COMPONENT SYSTEM SENSOR PROTEIN"/>
    <property type="match status" value="1"/>
</dbReference>
<evidence type="ECO:0000256" key="5">
    <source>
        <dbReference type="ARBA" id="ARBA00022741"/>
    </source>
</evidence>
<evidence type="ECO:0000313" key="10">
    <source>
        <dbReference type="EMBL" id="MFC7704743.1"/>
    </source>
</evidence>
<dbReference type="EMBL" id="JBHTFQ010000005">
    <property type="protein sequence ID" value="MFC7704743.1"/>
    <property type="molecule type" value="Genomic_DNA"/>
</dbReference>
<reference evidence="11" key="1">
    <citation type="journal article" date="2019" name="Int. J. Syst. Evol. Microbiol.">
        <title>The Global Catalogue of Microorganisms (GCM) 10K type strain sequencing project: providing services to taxonomists for standard genome sequencing and annotation.</title>
        <authorList>
            <consortium name="The Broad Institute Genomics Platform"/>
            <consortium name="The Broad Institute Genome Sequencing Center for Infectious Disease"/>
            <person name="Wu L."/>
            <person name="Ma J."/>
        </authorList>
    </citation>
    <scope>NUCLEOTIDE SEQUENCE [LARGE SCALE GENOMIC DNA]</scope>
    <source>
        <strain evidence="11">CGMCC 1.12750</strain>
    </source>
</reference>
<keyword evidence="3" id="KW-0597">Phosphoprotein</keyword>
<feature type="region of interest" description="Disordered" evidence="8">
    <location>
        <begin position="359"/>
        <end position="389"/>
    </location>
</feature>
<keyword evidence="4" id="KW-0808">Transferase</keyword>
<dbReference type="GO" id="GO:0016301">
    <property type="term" value="F:kinase activity"/>
    <property type="evidence" value="ECO:0007669"/>
    <property type="project" value="UniProtKB-KW"/>
</dbReference>